<dbReference type="AlphaFoldDB" id="A0A7T3RDX4"/>
<dbReference type="RefSeq" id="WP_198442898.1">
    <property type="nucleotide sequence ID" value="NZ_CBCSHE010000021.1"/>
</dbReference>
<protein>
    <submittedName>
        <fullName evidence="1">Type II toxin-antitoxin system HicB family antitoxin</fullName>
    </submittedName>
</protein>
<proteinExistence type="predicted"/>
<reference evidence="1 2" key="1">
    <citation type="submission" date="2020-11" db="EMBL/GenBank/DDBJ databases">
        <title>Treponema Peruensis nv. sp., first commensal Treponema isolated from human feces.</title>
        <authorList>
            <person name="Belkhou C."/>
            <person name="Raes J."/>
        </authorList>
    </citation>
    <scope>NUCLEOTIDE SEQUENCE [LARGE SCALE GENOMIC DNA]</scope>
    <source>
        <strain evidence="1 2">RCC2812</strain>
    </source>
</reference>
<dbReference type="KEGG" id="tper:IWA51_01685"/>
<evidence type="ECO:0000313" key="2">
    <source>
        <dbReference type="Proteomes" id="UP000595224"/>
    </source>
</evidence>
<name>A0A7T3RDX4_9SPIR</name>
<evidence type="ECO:0000313" key="1">
    <source>
        <dbReference type="EMBL" id="QQA01357.1"/>
    </source>
</evidence>
<organism evidence="1 2">
    <name type="scientific">Treponema peruense</name>
    <dbReference type="NCBI Taxonomy" id="2787628"/>
    <lineage>
        <taxon>Bacteria</taxon>
        <taxon>Pseudomonadati</taxon>
        <taxon>Spirochaetota</taxon>
        <taxon>Spirochaetia</taxon>
        <taxon>Spirochaetales</taxon>
        <taxon>Treponemataceae</taxon>
        <taxon>Treponema</taxon>
    </lineage>
</organism>
<keyword evidence="2" id="KW-1185">Reference proteome</keyword>
<gene>
    <name evidence="1" type="ORF">IWA51_01685</name>
</gene>
<dbReference type="EMBL" id="CP064936">
    <property type="protein sequence ID" value="QQA01357.1"/>
    <property type="molecule type" value="Genomic_DNA"/>
</dbReference>
<dbReference type="InterPro" id="IPR035069">
    <property type="entry name" value="TTHA1013/TTHA0281-like"/>
</dbReference>
<dbReference type="Gene3D" id="3.30.160.250">
    <property type="match status" value="1"/>
</dbReference>
<sequence>MKKPERYFYPAVFTYEKGQEIAVDFPDLEVATSGVDDKDALLSARELLGCVMFGLEEDEEKIPEPSALESIKLEKNQKSMLIDVYMPSIRMAQVNKSVSRTVTLPAWLNAEAQENNVNFSQVLQQALMKMFGNDSKIAGQA</sequence>
<dbReference type="SUPFAM" id="SSF143100">
    <property type="entry name" value="TTHA1013/TTHA0281-like"/>
    <property type="match status" value="1"/>
</dbReference>
<dbReference type="Proteomes" id="UP000595224">
    <property type="component" value="Chromosome"/>
</dbReference>
<accession>A0A7T3RDX4</accession>